<dbReference type="InterPro" id="IPR002160">
    <property type="entry name" value="Prot_inh_Kunz-lg"/>
</dbReference>
<name>A0AAD7VGY4_QUISA</name>
<dbReference type="Gene3D" id="2.80.10.50">
    <property type="match status" value="1"/>
</dbReference>
<proteinExistence type="predicted"/>
<reference evidence="2" key="1">
    <citation type="journal article" date="2023" name="Science">
        <title>Elucidation of the pathway for biosynthesis of saponin adjuvants from the soapbark tree.</title>
        <authorList>
            <person name="Reed J."/>
            <person name="Orme A."/>
            <person name="El-Demerdash A."/>
            <person name="Owen C."/>
            <person name="Martin L.B.B."/>
            <person name="Misra R.C."/>
            <person name="Kikuchi S."/>
            <person name="Rejzek M."/>
            <person name="Martin A.C."/>
            <person name="Harkess A."/>
            <person name="Leebens-Mack J."/>
            <person name="Louveau T."/>
            <person name="Stephenson M.J."/>
            <person name="Osbourn A."/>
        </authorList>
    </citation>
    <scope>NUCLEOTIDE SEQUENCE</scope>
    <source>
        <strain evidence="2">S10</strain>
    </source>
</reference>
<evidence type="ECO:0000313" key="3">
    <source>
        <dbReference type="Proteomes" id="UP001163823"/>
    </source>
</evidence>
<dbReference type="SMART" id="SM00452">
    <property type="entry name" value="STI"/>
    <property type="match status" value="1"/>
</dbReference>
<comment type="caution">
    <text evidence="2">The sequence shown here is derived from an EMBL/GenBank/DDBJ whole genome shotgun (WGS) entry which is preliminary data.</text>
</comment>
<dbReference type="InterPro" id="IPR011065">
    <property type="entry name" value="Kunitz_inhibitor_STI-like_sf"/>
</dbReference>
<sequence>MKTTSPLLQSLSCFLILFAFTTKPFPTAAAQPVLDTDGEPLRWDTTYYVLPHNFALGGGLSLGTLDNKTCPLYVTQENSEVENGFPVIFSPVSSNLLSIDTSSSLTIQTIAQTVCLESLVWNLVEKSNGLWFVSTNGGINAGSTTSTFLIQTSDDVPGAYNLVSCHSISMLQVCRDLVLHFAEDGKRYITLSSRVISPGFTVVFKKAPGPRTTSSKYIQSVAME</sequence>
<feature type="chain" id="PRO_5042166881" evidence="1">
    <location>
        <begin position="30"/>
        <end position="224"/>
    </location>
</feature>
<dbReference type="PROSITE" id="PS00283">
    <property type="entry name" value="SOYBEAN_KUNITZ"/>
    <property type="match status" value="1"/>
</dbReference>
<organism evidence="2 3">
    <name type="scientific">Quillaja saponaria</name>
    <name type="common">Soap bark tree</name>
    <dbReference type="NCBI Taxonomy" id="32244"/>
    <lineage>
        <taxon>Eukaryota</taxon>
        <taxon>Viridiplantae</taxon>
        <taxon>Streptophyta</taxon>
        <taxon>Embryophyta</taxon>
        <taxon>Tracheophyta</taxon>
        <taxon>Spermatophyta</taxon>
        <taxon>Magnoliopsida</taxon>
        <taxon>eudicotyledons</taxon>
        <taxon>Gunneridae</taxon>
        <taxon>Pentapetalae</taxon>
        <taxon>rosids</taxon>
        <taxon>fabids</taxon>
        <taxon>Fabales</taxon>
        <taxon>Quillajaceae</taxon>
        <taxon>Quillaja</taxon>
    </lineage>
</organism>
<evidence type="ECO:0000313" key="2">
    <source>
        <dbReference type="EMBL" id="KAJ7975456.1"/>
    </source>
</evidence>
<dbReference type="GO" id="GO:0004866">
    <property type="term" value="F:endopeptidase inhibitor activity"/>
    <property type="evidence" value="ECO:0007669"/>
    <property type="project" value="InterPro"/>
</dbReference>
<dbReference type="AlphaFoldDB" id="A0AAD7VGY4"/>
<dbReference type="EMBL" id="JARAOO010000003">
    <property type="protein sequence ID" value="KAJ7975456.1"/>
    <property type="molecule type" value="Genomic_DNA"/>
</dbReference>
<dbReference type="PANTHER" id="PTHR33107">
    <property type="entry name" value="KUNITZ TRYPSIN INHIBITOR 2"/>
    <property type="match status" value="1"/>
</dbReference>
<keyword evidence="3" id="KW-1185">Reference proteome</keyword>
<gene>
    <name evidence="2" type="ORF">O6P43_005378</name>
</gene>
<dbReference type="CDD" id="cd00178">
    <property type="entry name" value="beta-trefoil_STI"/>
    <property type="match status" value="1"/>
</dbReference>
<dbReference type="SUPFAM" id="SSF50386">
    <property type="entry name" value="STI-like"/>
    <property type="match status" value="1"/>
</dbReference>
<dbReference type="PRINTS" id="PR00291">
    <property type="entry name" value="KUNITZINHBTR"/>
</dbReference>
<accession>A0AAD7VGY4</accession>
<keyword evidence="1" id="KW-0732">Signal</keyword>
<dbReference type="InterPro" id="IPR056368">
    <property type="entry name" value="KTI1"/>
</dbReference>
<dbReference type="Proteomes" id="UP001163823">
    <property type="component" value="Chromosome 3"/>
</dbReference>
<evidence type="ECO:0000256" key="1">
    <source>
        <dbReference type="SAM" id="SignalP"/>
    </source>
</evidence>
<dbReference type="KEGG" id="qsa:O6P43_005378"/>
<feature type="signal peptide" evidence="1">
    <location>
        <begin position="1"/>
        <end position="29"/>
    </location>
</feature>
<protein>
    <submittedName>
        <fullName evidence="2">Kunitz trypsin inhibitor</fullName>
    </submittedName>
</protein>
<dbReference type="Pfam" id="PF00197">
    <property type="entry name" value="Kunitz_legume"/>
    <property type="match status" value="1"/>
</dbReference>
<dbReference type="PANTHER" id="PTHR33107:SF5">
    <property type="entry name" value="KUNITZ TRYPSIN INHIBITOR 5"/>
    <property type="match status" value="1"/>
</dbReference>